<keyword evidence="3" id="KW-0975">Bacterial flagellum</keyword>
<organism evidence="6 7">
    <name type="scientific">Desulfobacula toluolica (strain DSM 7467 / Tol2)</name>
    <dbReference type="NCBI Taxonomy" id="651182"/>
    <lineage>
        <taxon>Bacteria</taxon>
        <taxon>Pseudomonadati</taxon>
        <taxon>Thermodesulfobacteriota</taxon>
        <taxon>Desulfobacteria</taxon>
        <taxon>Desulfobacterales</taxon>
        <taxon>Desulfobacteraceae</taxon>
        <taxon>Desulfobacula</taxon>
    </lineage>
</organism>
<dbReference type="GO" id="GO:0035438">
    <property type="term" value="F:cyclic-di-GMP binding"/>
    <property type="evidence" value="ECO:0007669"/>
    <property type="project" value="InterPro"/>
</dbReference>
<dbReference type="InterPro" id="IPR009926">
    <property type="entry name" value="T3SS_YcgR_PilZN"/>
</dbReference>
<dbReference type="InterPro" id="IPR009875">
    <property type="entry name" value="PilZ_domain"/>
</dbReference>
<keyword evidence="2" id="KW-0547">Nucleotide-binding</keyword>
<dbReference type="Gene3D" id="2.40.10.220">
    <property type="entry name" value="predicted glycosyltransferase like domains"/>
    <property type="match status" value="1"/>
</dbReference>
<reference evidence="6 7" key="1">
    <citation type="journal article" date="2013" name="Environ. Microbiol.">
        <title>Complete genome, catabolic sub-proteomes and key-metabolites of Desulfobacula toluolica Tol2, a marine, aromatic compound-degrading, sulfate-reducing bacterium.</title>
        <authorList>
            <person name="Wohlbrand L."/>
            <person name="Jacob J.H."/>
            <person name="Kube M."/>
            <person name="Mussmann M."/>
            <person name="Jarling R."/>
            <person name="Beck A."/>
            <person name="Amann R."/>
            <person name="Wilkes H."/>
            <person name="Reinhardt R."/>
            <person name="Rabus R."/>
        </authorList>
    </citation>
    <scope>NUCLEOTIDE SEQUENCE [LARGE SCALE GENOMIC DNA]</scope>
    <source>
        <strain evidence="7">DSM 7467 / Tol2</strain>
    </source>
</reference>
<dbReference type="EMBL" id="FO203503">
    <property type="protein sequence ID" value="CCK79060.1"/>
    <property type="molecule type" value="Genomic_DNA"/>
</dbReference>
<protein>
    <submittedName>
        <fullName evidence="6">PilZ: predicted type IV pilus assembly protein</fullName>
    </submittedName>
</protein>
<keyword evidence="1" id="KW-0973">c-di-GMP</keyword>
<dbReference type="OrthoDB" id="5419603at2"/>
<dbReference type="HOGENOM" id="CLU_083565_0_0_7"/>
<dbReference type="AlphaFoldDB" id="K0NE38"/>
<gene>
    <name evidence="6" type="primary">pilZ</name>
    <name evidence="6" type="ordered locus">TOL2_C08920</name>
</gene>
<dbReference type="Gene3D" id="2.30.110.10">
    <property type="entry name" value="Electron Transport, Fmn-binding Protein, Chain A"/>
    <property type="match status" value="1"/>
</dbReference>
<evidence type="ECO:0000256" key="3">
    <source>
        <dbReference type="ARBA" id="ARBA00023143"/>
    </source>
</evidence>
<proteinExistence type="predicted"/>
<accession>K0NE38</accession>
<dbReference type="RefSeq" id="WP_014956410.1">
    <property type="nucleotide sequence ID" value="NC_018645.1"/>
</dbReference>
<dbReference type="KEGG" id="dto:TOL2_C08920"/>
<dbReference type="InterPro" id="IPR012349">
    <property type="entry name" value="Split_barrel_FMN-bd"/>
</dbReference>
<dbReference type="Pfam" id="PF12945">
    <property type="entry name" value="PilZNR"/>
    <property type="match status" value="1"/>
</dbReference>
<dbReference type="Pfam" id="PF07238">
    <property type="entry name" value="PilZ"/>
    <property type="match status" value="1"/>
</dbReference>
<sequence length="216" mass="24015">MEKRINIGRDLICDIDIGTKLSIKIEDIALPITSSFVGMEKGEYFILKQPSPFSTIKPKLFPGNQLIVKYLSNGMIYVFASNIIETLSKPIRVVILEYPARVIERKLRSEDRAGCSLAAGIVFKGTPKNVVIRDINMTGCRITVTYKPSEKNHIAKKSDALKISIRLPGTSRDIMIAGIVRNVQKKGLSVSYGVQFDTVPVDVQDSIKNYIATIQI</sequence>
<feature type="domain" description="PilZ" evidence="4">
    <location>
        <begin position="107"/>
        <end position="212"/>
    </location>
</feature>
<evidence type="ECO:0000313" key="6">
    <source>
        <dbReference type="EMBL" id="CCK79060.1"/>
    </source>
</evidence>
<evidence type="ECO:0000256" key="2">
    <source>
        <dbReference type="ARBA" id="ARBA00022741"/>
    </source>
</evidence>
<keyword evidence="7" id="KW-1185">Reference proteome</keyword>
<evidence type="ECO:0000313" key="7">
    <source>
        <dbReference type="Proteomes" id="UP000007347"/>
    </source>
</evidence>
<dbReference type="STRING" id="651182.TOL2_C08920"/>
<dbReference type="Proteomes" id="UP000007347">
    <property type="component" value="Chromosome"/>
</dbReference>
<feature type="domain" description="Type III secretion system flagellar brake protein YcgR PilZN" evidence="5">
    <location>
        <begin position="17"/>
        <end position="99"/>
    </location>
</feature>
<evidence type="ECO:0000259" key="4">
    <source>
        <dbReference type="Pfam" id="PF07238"/>
    </source>
</evidence>
<evidence type="ECO:0000256" key="1">
    <source>
        <dbReference type="ARBA" id="ARBA00022636"/>
    </source>
</evidence>
<dbReference type="SUPFAM" id="SSF141371">
    <property type="entry name" value="PilZ domain-like"/>
    <property type="match status" value="2"/>
</dbReference>
<name>K0NE38_DESTT</name>
<evidence type="ECO:0000259" key="5">
    <source>
        <dbReference type="Pfam" id="PF12945"/>
    </source>
</evidence>